<evidence type="ECO:0000256" key="3">
    <source>
        <dbReference type="ARBA" id="ARBA00022723"/>
    </source>
</evidence>
<evidence type="ECO:0000313" key="12">
    <source>
        <dbReference type="Proteomes" id="UP000256686"/>
    </source>
</evidence>
<dbReference type="Proteomes" id="UP000256686">
    <property type="component" value="Unassembled WGS sequence"/>
</dbReference>
<keyword evidence="3" id="KW-0479">Metal-binding</keyword>
<evidence type="ECO:0000313" key="11">
    <source>
        <dbReference type="EMBL" id="REC62705.1"/>
    </source>
</evidence>
<reference evidence="12" key="1">
    <citation type="submission" date="2018-06" db="EMBL/GenBank/DDBJ databases">
        <authorList>
            <person name="Lum Nde A."/>
            <person name="Hugo C."/>
        </authorList>
    </citation>
    <scope>NUCLEOTIDE SEQUENCE [LARGE SCALE GENOMIC DNA]</scope>
    <source>
        <strain evidence="12">1_F178</strain>
    </source>
</reference>
<comment type="caution">
    <text evidence="11">The sequence shown here is derived from an EMBL/GenBank/DDBJ whole genome shotgun (WGS) entry which is preliminary data.</text>
</comment>
<dbReference type="GO" id="GO:0008237">
    <property type="term" value="F:metallopeptidase activity"/>
    <property type="evidence" value="ECO:0007669"/>
    <property type="project" value="UniProtKB-KW"/>
</dbReference>
<keyword evidence="2" id="KW-0645">Protease</keyword>
<evidence type="ECO:0000256" key="5">
    <source>
        <dbReference type="ARBA" id="ARBA00022801"/>
    </source>
</evidence>
<dbReference type="PANTHER" id="PTHR47466">
    <property type="match status" value="1"/>
</dbReference>
<dbReference type="NCBIfam" id="TIGR04183">
    <property type="entry name" value="Por_Secre_tail"/>
    <property type="match status" value="1"/>
</dbReference>
<keyword evidence="5" id="KW-0378">Hydrolase</keyword>
<evidence type="ECO:0000259" key="10">
    <source>
        <dbReference type="Pfam" id="PF20009"/>
    </source>
</evidence>
<feature type="domain" description="Peptidase M43 pregnancy-associated plasma-A" evidence="9">
    <location>
        <begin position="190"/>
        <end position="346"/>
    </location>
</feature>
<dbReference type="GO" id="GO:0046872">
    <property type="term" value="F:metal ion binding"/>
    <property type="evidence" value="ECO:0007669"/>
    <property type="project" value="UniProtKB-KW"/>
</dbReference>
<keyword evidence="8" id="KW-1015">Disulfide bond</keyword>
<dbReference type="Pfam" id="PF20009">
    <property type="entry name" value="GEVED"/>
    <property type="match status" value="1"/>
</dbReference>
<gene>
    <name evidence="11" type="ORF">DRF65_09685</name>
</gene>
<keyword evidence="6" id="KW-0862">Zinc</keyword>
<keyword evidence="12" id="KW-1185">Reference proteome</keyword>
<dbReference type="RefSeq" id="WP_115970554.1">
    <property type="nucleotide sequence ID" value="NZ_QNVT01000007.1"/>
</dbReference>
<evidence type="ECO:0000256" key="2">
    <source>
        <dbReference type="ARBA" id="ARBA00022670"/>
    </source>
</evidence>
<evidence type="ECO:0000256" key="4">
    <source>
        <dbReference type="ARBA" id="ARBA00022729"/>
    </source>
</evidence>
<dbReference type="AlphaFoldDB" id="A0A3D9C9Z6"/>
<protein>
    <submittedName>
        <fullName evidence="11">Secretion protein</fullName>
    </submittedName>
</protein>
<comment type="similarity">
    <text evidence="1">Belongs to the peptidase M43B family.</text>
</comment>
<proteinExistence type="inferred from homology"/>
<dbReference type="SUPFAM" id="SSF55486">
    <property type="entry name" value="Metalloproteases ('zincins'), catalytic domain"/>
    <property type="match status" value="1"/>
</dbReference>
<organism evidence="11 12">
    <name type="scientific">Chryseobacterium pennae</name>
    <dbReference type="NCBI Taxonomy" id="2258962"/>
    <lineage>
        <taxon>Bacteria</taxon>
        <taxon>Pseudomonadati</taxon>
        <taxon>Bacteroidota</taxon>
        <taxon>Flavobacteriia</taxon>
        <taxon>Flavobacteriales</taxon>
        <taxon>Weeksellaceae</taxon>
        <taxon>Chryseobacterium group</taxon>
        <taxon>Chryseobacterium</taxon>
    </lineage>
</organism>
<dbReference type="EMBL" id="QNVT01000007">
    <property type="protein sequence ID" value="REC62705.1"/>
    <property type="molecule type" value="Genomic_DNA"/>
</dbReference>
<dbReference type="PANTHER" id="PTHR47466:SF1">
    <property type="entry name" value="METALLOPROTEASE MEP1 (AFU_ORTHOLOGUE AFUA_1G07730)-RELATED"/>
    <property type="match status" value="1"/>
</dbReference>
<dbReference type="GO" id="GO:0006508">
    <property type="term" value="P:proteolysis"/>
    <property type="evidence" value="ECO:0007669"/>
    <property type="project" value="UniProtKB-KW"/>
</dbReference>
<dbReference type="InterPro" id="IPR024079">
    <property type="entry name" value="MetalloPept_cat_dom_sf"/>
</dbReference>
<accession>A0A3D9C9Z6</accession>
<dbReference type="Gene3D" id="3.40.390.10">
    <property type="entry name" value="Collagenase (Catalytic Domain)"/>
    <property type="match status" value="1"/>
</dbReference>
<keyword evidence="4" id="KW-0732">Signal</keyword>
<name>A0A3D9C9Z6_9FLAO</name>
<evidence type="ECO:0000256" key="1">
    <source>
        <dbReference type="ARBA" id="ARBA00008721"/>
    </source>
</evidence>
<dbReference type="InterPro" id="IPR045474">
    <property type="entry name" value="GEVED"/>
</dbReference>
<evidence type="ECO:0000256" key="8">
    <source>
        <dbReference type="ARBA" id="ARBA00023157"/>
    </source>
</evidence>
<evidence type="ECO:0000256" key="6">
    <source>
        <dbReference type="ARBA" id="ARBA00022833"/>
    </source>
</evidence>
<sequence length="646" mass="71385">MKKIIIISATLLFSNVFSQSLERYCGFDEELKKMDEQFPALKKRREETEKKLRSIDKQSFLNKVGGGTSWNGLYSGQVYEIPVVVHVIESQATANANLALTDKEISDWIDRANQMYATTYGNGFYPEGAGIDGGNVIPFKLVLAKRSPTCTPTNGIVRYNGSPIPLYDTKGVKQGNGGTGASDSAIKTLAPHWPESSYFNIYVIIGFNGQQLNSGGLMGYARFPDTYDYFYESFMKVATIKNQNDTTLTHELGHAFGLYHTFQGGNYQVTSGTAGYCPPAQTDCTIDNDRVCDTEVSGAAYFQFPAPSNTAINPCTGVNYQGVQYNIMNYSNTERKFTEGQRERAVMQMMEYRKNLLNSTAGKDPAIVIPSPVAVVAAQCSPTGTVHPTNNNFAIGPTRVQFGSISSMTNGYDSDEPAPKFYEDYAAATCIRPAYYTDMPLNSSTQLQVYYENGLPQSDKFKTKVWIDYNNNGVFEASELVVNDLSGVLQSSGAQNATNYSKMVTMNITPPAGAVTNTYLRMRVAVDAATYNGTVLPDVDACSQLQYGQMEDYAVRIMGSLGTSEIKNNTESKLVYMKSENKLRLTGDSNEIFGDYQIYDLSGKIIQKGKTKTNEIQIDKTLPKGAFIVNYFDKNKNNNSKKFMNN</sequence>
<dbReference type="InterPro" id="IPR008754">
    <property type="entry name" value="Peptidase_M43"/>
</dbReference>
<keyword evidence="7" id="KW-0482">Metalloprotease</keyword>
<evidence type="ECO:0000259" key="9">
    <source>
        <dbReference type="Pfam" id="PF05572"/>
    </source>
</evidence>
<dbReference type="Pfam" id="PF05572">
    <property type="entry name" value="Peptidase_M43"/>
    <property type="match status" value="1"/>
</dbReference>
<evidence type="ECO:0000256" key="7">
    <source>
        <dbReference type="ARBA" id="ARBA00023049"/>
    </source>
</evidence>
<feature type="domain" description="GEVED" evidence="10">
    <location>
        <begin position="463"/>
        <end position="555"/>
    </location>
</feature>
<dbReference type="InterPro" id="IPR026444">
    <property type="entry name" value="Secre_tail"/>
</dbReference>